<proteinExistence type="predicted"/>
<dbReference type="EMBL" id="CAJVQA010011127">
    <property type="protein sequence ID" value="CAG8704315.1"/>
    <property type="molecule type" value="Genomic_DNA"/>
</dbReference>
<evidence type="ECO:0000313" key="2">
    <source>
        <dbReference type="Proteomes" id="UP000789759"/>
    </source>
</evidence>
<evidence type="ECO:0000313" key="1">
    <source>
        <dbReference type="EMBL" id="CAG8704315.1"/>
    </source>
</evidence>
<feature type="non-terminal residue" evidence="1">
    <location>
        <position position="1"/>
    </location>
</feature>
<dbReference type="OrthoDB" id="2475308at2759"/>
<gene>
    <name evidence="1" type="ORF">CPELLU_LOCUS11993</name>
</gene>
<dbReference type="Proteomes" id="UP000789759">
    <property type="component" value="Unassembled WGS sequence"/>
</dbReference>
<name>A0A9N9HT24_9GLOM</name>
<comment type="caution">
    <text evidence="1">The sequence shown here is derived from an EMBL/GenBank/DDBJ whole genome shotgun (WGS) entry which is preliminary data.</text>
</comment>
<sequence length="95" mass="11436">YELIEENTISNMSEHESINTTEDNIQQYLKKSKIKNTDSCIQKWVRILQDHYKKKNISYKIQTLVNKEQLELNYVNFLLILNNKIENIIKSNQLY</sequence>
<accession>A0A9N9HT24</accession>
<reference evidence="1" key="1">
    <citation type="submission" date="2021-06" db="EMBL/GenBank/DDBJ databases">
        <authorList>
            <person name="Kallberg Y."/>
            <person name="Tangrot J."/>
            <person name="Rosling A."/>
        </authorList>
    </citation>
    <scope>NUCLEOTIDE SEQUENCE</scope>
    <source>
        <strain evidence="1">FL966</strain>
    </source>
</reference>
<keyword evidence="2" id="KW-1185">Reference proteome</keyword>
<dbReference type="AlphaFoldDB" id="A0A9N9HT24"/>
<organism evidence="1 2">
    <name type="scientific">Cetraspora pellucida</name>
    <dbReference type="NCBI Taxonomy" id="1433469"/>
    <lineage>
        <taxon>Eukaryota</taxon>
        <taxon>Fungi</taxon>
        <taxon>Fungi incertae sedis</taxon>
        <taxon>Mucoromycota</taxon>
        <taxon>Glomeromycotina</taxon>
        <taxon>Glomeromycetes</taxon>
        <taxon>Diversisporales</taxon>
        <taxon>Gigasporaceae</taxon>
        <taxon>Cetraspora</taxon>
    </lineage>
</organism>
<protein>
    <submittedName>
        <fullName evidence="1">23285_t:CDS:1</fullName>
    </submittedName>
</protein>